<feature type="transmembrane region" description="Helical" evidence="2">
    <location>
        <begin position="294"/>
        <end position="311"/>
    </location>
</feature>
<sequence>MPDDQNSPPYAASAAAASAPPPLPPVEKGARPDRTGLGIVLMCATCLIFGWQDAFSRVLGAEYPPVLVVMIRYWVFALFVIAMVSRQPGGLKRAIRTRRPRTQILRGAILVIETTLMVEAFVRLGLVGTHAIFTAYPLLVAALSGPILGERVGWRRWTAIAVGFVGILIILQPGRTDLNLGAVLAFVCALLFAIYGLLTRHVSRDDPAQVSFFWTGIAGAVTVTILGIRQWEWLAPADWIWMGLLCVCGILSHYLLIRAYEVAEASALQPFAYTQLAWVSLIGVLVFGEVLQPHVVIGTGIVVAAGLFTLWRARVGPAGLQPTGKAAPKTRS</sequence>
<dbReference type="InterPro" id="IPR000620">
    <property type="entry name" value="EamA_dom"/>
</dbReference>
<dbReference type="PANTHER" id="PTHR22911:SF103">
    <property type="entry name" value="BLR2811 PROTEIN"/>
    <property type="match status" value="1"/>
</dbReference>
<comment type="caution">
    <text evidence="4">The sequence shown here is derived from an EMBL/GenBank/DDBJ whole genome shotgun (WGS) entry which is preliminary data.</text>
</comment>
<dbReference type="Gene3D" id="1.10.3730.20">
    <property type="match status" value="1"/>
</dbReference>
<feature type="transmembrane region" description="Helical" evidence="2">
    <location>
        <begin position="156"/>
        <end position="174"/>
    </location>
</feature>
<dbReference type="PANTHER" id="PTHR22911">
    <property type="entry name" value="ACYL-MALONYL CONDENSING ENZYME-RELATED"/>
    <property type="match status" value="1"/>
</dbReference>
<dbReference type="GO" id="GO:0016020">
    <property type="term" value="C:membrane"/>
    <property type="evidence" value="ECO:0007669"/>
    <property type="project" value="InterPro"/>
</dbReference>
<keyword evidence="2" id="KW-0472">Membrane</keyword>
<evidence type="ECO:0000256" key="1">
    <source>
        <dbReference type="SAM" id="MobiDB-lite"/>
    </source>
</evidence>
<feature type="region of interest" description="Disordered" evidence="1">
    <location>
        <begin position="1"/>
        <end position="28"/>
    </location>
</feature>
<accession>A0A4V2JC83</accession>
<evidence type="ECO:0000259" key="3">
    <source>
        <dbReference type="Pfam" id="PF00892"/>
    </source>
</evidence>
<dbReference type="Pfam" id="PF00892">
    <property type="entry name" value="EamA"/>
    <property type="match status" value="2"/>
</dbReference>
<keyword evidence="5" id="KW-1185">Reference proteome</keyword>
<dbReference type="SUPFAM" id="SSF103481">
    <property type="entry name" value="Multidrug resistance efflux transporter EmrE"/>
    <property type="match status" value="2"/>
</dbReference>
<feature type="transmembrane region" description="Helical" evidence="2">
    <location>
        <begin position="35"/>
        <end position="51"/>
    </location>
</feature>
<feature type="transmembrane region" description="Helical" evidence="2">
    <location>
        <begin position="104"/>
        <end position="124"/>
    </location>
</feature>
<evidence type="ECO:0000313" key="5">
    <source>
        <dbReference type="Proteomes" id="UP000293520"/>
    </source>
</evidence>
<organism evidence="4 5">
    <name type="scientific">Paracoccus subflavus</name>
    <dbReference type="NCBI Taxonomy" id="2528244"/>
    <lineage>
        <taxon>Bacteria</taxon>
        <taxon>Pseudomonadati</taxon>
        <taxon>Pseudomonadota</taxon>
        <taxon>Alphaproteobacteria</taxon>
        <taxon>Rhodobacterales</taxon>
        <taxon>Paracoccaceae</taxon>
        <taxon>Paracoccus</taxon>
    </lineage>
</organism>
<feature type="transmembrane region" description="Helical" evidence="2">
    <location>
        <begin position="63"/>
        <end position="84"/>
    </location>
</feature>
<dbReference type="OrthoDB" id="9807937at2"/>
<feature type="domain" description="EamA" evidence="3">
    <location>
        <begin position="180"/>
        <end position="309"/>
    </location>
</feature>
<name>A0A4V2JC83_9RHOB</name>
<keyword evidence="2" id="KW-0812">Transmembrane</keyword>
<evidence type="ECO:0000256" key="2">
    <source>
        <dbReference type="SAM" id="Phobius"/>
    </source>
</evidence>
<feature type="transmembrane region" description="Helical" evidence="2">
    <location>
        <begin position="130"/>
        <end position="149"/>
    </location>
</feature>
<feature type="transmembrane region" description="Helical" evidence="2">
    <location>
        <begin position="180"/>
        <end position="198"/>
    </location>
</feature>
<gene>
    <name evidence="4" type="ORF">EYE42_09680</name>
</gene>
<feature type="transmembrane region" description="Helical" evidence="2">
    <location>
        <begin position="210"/>
        <end position="228"/>
    </location>
</feature>
<proteinExistence type="predicted"/>
<keyword evidence="2" id="KW-1133">Transmembrane helix</keyword>
<feature type="compositionally biased region" description="Low complexity" evidence="1">
    <location>
        <begin position="7"/>
        <end position="18"/>
    </location>
</feature>
<feature type="transmembrane region" description="Helical" evidence="2">
    <location>
        <begin position="240"/>
        <end position="259"/>
    </location>
</feature>
<dbReference type="Proteomes" id="UP000293520">
    <property type="component" value="Unassembled WGS sequence"/>
</dbReference>
<protein>
    <submittedName>
        <fullName evidence="4">DMT family transporter</fullName>
    </submittedName>
</protein>
<dbReference type="EMBL" id="SISK01000006">
    <property type="protein sequence ID" value="TBN40000.1"/>
    <property type="molecule type" value="Genomic_DNA"/>
</dbReference>
<evidence type="ECO:0000313" key="4">
    <source>
        <dbReference type="EMBL" id="TBN40000.1"/>
    </source>
</evidence>
<dbReference type="InterPro" id="IPR037185">
    <property type="entry name" value="EmrE-like"/>
</dbReference>
<reference evidence="4 5" key="1">
    <citation type="submission" date="2019-02" db="EMBL/GenBank/DDBJ databases">
        <title>Paracoccus subflavus sp. nov., isolated from marine sediment of the Pacific Ocean.</title>
        <authorList>
            <person name="Zhang G."/>
        </authorList>
    </citation>
    <scope>NUCLEOTIDE SEQUENCE [LARGE SCALE GENOMIC DNA]</scope>
    <source>
        <strain evidence="4 5">GY0581</strain>
    </source>
</reference>
<feature type="domain" description="EamA" evidence="3">
    <location>
        <begin position="37"/>
        <end position="171"/>
    </location>
</feature>
<feature type="transmembrane region" description="Helical" evidence="2">
    <location>
        <begin position="271"/>
        <end position="288"/>
    </location>
</feature>
<dbReference type="AlphaFoldDB" id="A0A4V2JC83"/>